<dbReference type="Pfam" id="PF07730">
    <property type="entry name" value="HisKA_3"/>
    <property type="match status" value="1"/>
</dbReference>
<keyword evidence="7" id="KW-0067">ATP-binding</keyword>
<evidence type="ECO:0000313" key="13">
    <source>
        <dbReference type="Proteomes" id="UP000624709"/>
    </source>
</evidence>
<dbReference type="SUPFAM" id="SSF55874">
    <property type="entry name" value="ATPase domain of HSP90 chaperone/DNA topoisomerase II/histidine kinase"/>
    <property type="match status" value="1"/>
</dbReference>
<comment type="caution">
    <text evidence="12">The sequence shown here is derived from an EMBL/GenBank/DDBJ whole genome shotgun (WGS) entry which is preliminary data.</text>
</comment>
<dbReference type="EC" id="2.7.13.3" evidence="2"/>
<accession>A0ABQ4BLG2</accession>
<dbReference type="Gene3D" id="3.30.565.10">
    <property type="entry name" value="Histidine kinase-like ATPase, C-terminal domain"/>
    <property type="match status" value="1"/>
</dbReference>
<keyword evidence="9" id="KW-0812">Transmembrane</keyword>
<evidence type="ECO:0000256" key="8">
    <source>
        <dbReference type="ARBA" id="ARBA00023012"/>
    </source>
</evidence>
<dbReference type="PANTHER" id="PTHR24421:SF10">
    <property type="entry name" value="NITRATE_NITRITE SENSOR PROTEIN NARQ"/>
    <property type="match status" value="1"/>
</dbReference>
<keyword evidence="3" id="KW-0597">Phosphoprotein</keyword>
<keyword evidence="9" id="KW-0472">Membrane</keyword>
<dbReference type="InterPro" id="IPR003594">
    <property type="entry name" value="HATPase_dom"/>
</dbReference>
<dbReference type="GO" id="GO:0016301">
    <property type="term" value="F:kinase activity"/>
    <property type="evidence" value="ECO:0007669"/>
    <property type="project" value="UniProtKB-KW"/>
</dbReference>
<feature type="transmembrane region" description="Helical" evidence="9">
    <location>
        <begin position="150"/>
        <end position="174"/>
    </location>
</feature>
<name>A0ABQ4BLG2_9ACTN</name>
<dbReference type="InterPro" id="IPR036890">
    <property type="entry name" value="HATPase_C_sf"/>
</dbReference>
<dbReference type="RefSeq" id="WP_203829353.1">
    <property type="nucleotide sequence ID" value="NZ_BAAATY010000041.1"/>
</dbReference>
<evidence type="ECO:0000259" key="10">
    <source>
        <dbReference type="Pfam" id="PF02518"/>
    </source>
</evidence>
<dbReference type="Gene3D" id="1.20.5.1930">
    <property type="match status" value="1"/>
</dbReference>
<keyword evidence="13" id="KW-1185">Reference proteome</keyword>
<reference evidence="12 13" key="1">
    <citation type="submission" date="2021-01" db="EMBL/GenBank/DDBJ databases">
        <title>Whole genome shotgun sequence of Actinoplanes palleronii NBRC 14916.</title>
        <authorList>
            <person name="Komaki H."/>
            <person name="Tamura T."/>
        </authorList>
    </citation>
    <scope>NUCLEOTIDE SEQUENCE [LARGE SCALE GENOMIC DNA]</scope>
    <source>
        <strain evidence="12 13">NBRC 14916</strain>
    </source>
</reference>
<evidence type="ECO:0000256" key="3">
    <source>
        <dbReference type="ARBA" id="ARBA00022553"/>
    </source>
</evidence>
<dbReference type="Pfam" id="PF02518">
    <property type="entry name" value="HATPase_c"/>
    <property type="match status" value="1"/>
</dbReference>
<dbReference type="InterPro" id="IPR050482">
    <property type="entry name" value="Sensor_HK_TwoCompSys"/>
</dbReference>
<dbReference type="CDD" id="cd16917">
    <property type="entry name" value="HATPase_UhpB-NarQ-NarX-like"/>
    <property type="match status" value="1"/>
</dbReference>
<evidence type="ECO:0000256" key="9">
    <source>
        <dbReference type="SAM" id="Phobius"/>
    </source>
</evidence>
<gene>
    <name evidence="12" type="ORF">Apa02nite_076160</name>
</gene>
<dbReference type="InterPro" id="IPR011712">
    <property type="entry name" value="Sig_transdc_His_kin_sub3_dim/P"/>
</dbReference>
<evidence type="ECO:0000256" key="5">
    <source>
        <dbReference type="ARBA" id="ARBA00022741"/>
    </source>
</evidence>
<keyword evidence="9" id="KW-1133">Transmembrane helix</keyword>
<keyword evidence="5" id="KW-0547">Nucleotide-binding</keyword>
<evidence type="ECO:0000313" key="12">
    <source>
        <dbReference type="EMBL" id="GIE71508.1"/>
    </source>
</evidence>
<dbReference type="EMBL" id="BOMS01000127">
    <property type="protein sequence ID" value="GIE71508.1"/>
    <property type="molecule type" value="Genomic_DNA"/>
</dbReference>
<protein>
    <recommendedName>
        <fullName evidence="2">histidine kinase</fullName>
        <ecNumber evidence="2">2.7.13.3</ecNumber>
    </recommendedName>
</protein>
<keyword evidence="6 12" id="KW-0418">Kinase</keyword>
<feature type="domain" description="Signal transduction histidine kinase subgroup 3 dimerisation and phosphoacceptor" evidence="11">
    <location>
        <begin position="194"/>
        <end position="259"/>
    </location>
</feature>
<evidence type="ECO:0000259" key="11">
    <source>
        <dbReference type="Pfam" id="PF07730"/>
    </source>
</evidence>
<keyword evidence="4" id="KW-0808">Transferase</keyword>
<comment type="catalytic activity">
    <reaction evidence="1">
        <text>ATP + protein L-histidine = ADP + protein N-phospho-L-histidine.</text>
        <dbReference type="EC" id="2.7.13.3"/>
    </reaction>
</comment>
<evidence type="ECO:0000256" key="6">
    <source>
        <dbReference type="ARBA" id="ARBA00022777"/>
    </source>
</evidence>
<organism evidence="12 13">
    <name type="scientific">Actinoplanes palleronii</name>
    <dbReference type="NCBI Taxonomy" id="113570"/>
    <lineage>
        <taxon>Bacteria</taxon>
        <taxon>Bacillati</taxon>
        <taxon>Actinomycetota</taxon>
        <taxon>Actinomycetes</taxon>
        <taxon>Micromonosporales</taxon>
        <taxon>Micromonosporaceae</taxon>
        <taxon>Actinoplanes</taxon>
    </lineage>
</organism>
<sequence length="387" mass="40635">MLRPLVTAATYRRAVFLLLGGVLALPYAIGAGLLVGAFVKEPGGWLGKAPVALAGVVIALIPPFLGGTRELEIAAARSLLAVDLPAPDRRRALELETRLRAALWFGLHLCTGVAIGALLLIVLPVGMLAMAGGEALGTRFSWWWLPAGPVILAGVLYAVAGLGRLAATMAPVLLGPSPGERERRLADRERRLAERNRLARELHDAVGHALTAMTLQAGAARAVFDTDPGFARTALTAIEETGRSAADELDTVLGLLRDEAAGRETNGRESAPTLAELDRLLHDQVTAEVGAVDVPPRLSREAYRIVQESLTNAARHGAGPVTLRIRQDGDLMIEVTNPRAVTPAGRPGGGHGIAGMRDRVRLLGGSLEAGPDGATWRVVARLPGSPG</sequence>
<feature type="transmembrane region" description="Helical" evidence="9">
    <location>
        <begin position="101"/>
        <end position="130"/>
    </location>
</feature>
<keyword evidence="8" id="KW-0902">Two-component regulatory system</keyword>
<evidence type="ECO:0000256" key="7">
    <source>
        <dbReference type="ARBA" id="ARBA00022840"/>
    </source>
</evidence>
<dbReference type="PANTHER" id="PTHR24421">
    <property type="entry name" value="NITRATE/NITRITE SENSOR PROTEIN NARX-RELATED"/>
    <property type="match status" value="1"/>
</dbReference>
<evidence type="ECO:0000256" key="4">
    <source>
        <dbReference type="ARBA" id="ARBA00022679"/>
    </source>
</evidence>
<dbReference type="Proteomes" id="UP000624709">
    <property type="component" value="Unassembled WGS sequence"/>
</dbReference>
<evidence type="ECO:0000256" key="1">
    <source>
        <dbReference type="ARBA" id="ARBA00000085"/>
    </source>
</evidence>
<proteinExistence type="predicted"/>
<evidence type="ECO:0000256" key="2">
    <source>
        <dbReference type="ARBA" id="ARBA00012438"/>
    </source>
</evidence>
<feature type="domain" description="Histidine kinase/HSP90-like ATPase" evidence="10">
    <location>
        <begin position="301"/>
        <end position="383"/>
    </location>
</feature>
<feature type="transmembrane region" description="Helical" evidence="9">
    <location>
        <begin position="46"/>
        <end position="65"/>
    </location>
</feature>